<evidence type="ECO:0000313" key="9">
    <source>
        <dbReference type="EMBL" id="AJQ28575.1"/>
    </source>
</evidence>
<gene>
    <name evidence="8" type="primary">comB</name>
    <name evidence="9" type="ORF">JBW_03234</name>
</gene>
<dbReference type="InterPro" id="IPR005238">
    <property type="entry name" value="ComB-like"/>
</dbReference>
<reference evidence="9 10" key="1">
    <citation type="journal article" date="2015" name="Genome Announc.">
        <title>Complete Genome Sequence of Pelosinus fermentans JBW45, a Member of a Remarkably Competitive Group of Negativicutes in the Firmicutes Phylum.</title>
        <authorList>
            <person name="De Leon K.B."/>
            <person name="Utturkar S.M."/>
            <person name="Camilleri L.B."/>
            <person name="Elias D.A."/>
            <person name="Arkin A.P."/>
            <person name="Fields M.W."/>
            <person name="Brown S.D."/>
            <person name="Wall J.D."/>
        </authorList>
    </citation>
    <scope>NUCLEOTIDE SEQUENCE [LARGE SCALE GENOMIC DNA]</scope>
    <source>
        <strain evidence="9 10">JBW45</strain>
    </source>
</reference>
<dbReference type="OrthoDB" id="4913at2"/>
<dbReference type="Pfam" id="PF04029">
    <property type="entry name" value="2-ph_phosp"/>
    <property type="match status" value="1"/>
</dbReference>
<keyword evidence="6 8" id="KW-0460">Magnesium</keyword>
<dbReference type="Gene3D" id="3.90.1560.10">
    <property type="entry name" value="ComB-like"/>
    <property type="match status" value="1"/>
</dbReference>
<name>I8TWQ2_9FIRM</name>
<dbReference type="RefSeq" id="WP_007958265.1">
    <property type="nucleotide sequence ID" value="NZ_CP010978.1"/>
</dbReference>
<sequence length="238" mass="25760">MKIDVILLPKETAALDLSDSVCIVLDIFRATTTIVTALANGCKTITPALSIEDAQTLASQMGSVLFAGERQSIKIEGYEFGNSPFEFCKEKVTGRNIVMTTTNGTIAIKAAEKAYRTFIGSFVNAKAVCMQAKQYGKDLVIVCAGTDGLFSLEDTLCAGLLVQLLKAECEVTLSDSALGALLLYTQAKDTLVETAVQSRNGKRLYDLCRMDDVEYCLSADLLTIVPQYIEGKIVLKNQ</sequence>
<evidence type="ECO:0000256" key="7">
    <source>
        <dbReference type="ARBA" id="ARBA00033711"/>
    </source>
</evidence>
<keyword evidence="5 8" id="KW-0378">Hydrolase</keyword>
<dbReference type="PANTHER" id="PTHR37311">
    <property type="entry name" value="2-PHOSPHOSULFOLACTATE PHOSPHATASE-RELATED"/>
    <property type="match status" value="1"/>
</dbReference>
<dbReference type="InterPro" id="IPR036702">
    <property type="entry name" value="ComB-like_sf"/>
</dbReference>
<dbReference type="Proteomes" id="UP000005361">
    <property type="component" value="Chromosome"/>
</dbReference>
<comment type="catalytic activity">
    <reaction evidence="7 8">
        <text>(2R)-O-phospho-3-sulfolactate + H2O = (2R)-3-sulfolactate + phosphate</text>
        <dbReference type="Rhea" id="RHEA:23416"/>
        <dbReference type="ChEBI" id="CHEBI:15377"/>
        <dbReference type="ChEBI" id="CHEBI:15597"/>
        <dbReference type="ChEBI" id="CHEBI:43474"/>
        <dbReference type="ChEBI" id="CHEBI:58738"/>
        <dbReference type="EC" id="3.1.3.71"/>
    </reaction>
</comment>
<reference evidence="10" key="2">
    <citation type="submission" date="2015-02" db="EMBL/GenBank/DDBJ databases">
        <title>Complete Genome Sequence of Pelosinus fermentans JBW45.</title>
        <authorList>
            <person name="De Leon K.B."/>
            <person name="Utturkar S.M."/>
            <person name="Camilleri L.B."/>
            <person name="Arkin A.P."/>
            <person name="Fields M.W."/>
            <person name="Brown S.D."/>
            <person name="Wall J.D."/>
        </authorList>
    </citation>
    <scope>NUCLEOTIDE SEQUENCE [LARGE SCALE GENOMIC DNA]</scope>
    <source>
        <strain evidence="10">JBW45</strain>
    </source>
</reference>
<dbReference type="PANTHER" id="PTHR37311:SF1">
    <property type="entry name" value="2-PHOSPHOSULFOLACTATE PHOSPHATASE-RELATED"/>
    <property type="match status" value="1"/>
</dbReference>
<dbReference type="FunFam" id="3.90.1560.10:FF:000001">
    <property type="entry name" value="Probable 2-phosphosulfolactate phosphatase"/>
    <property type="match status" value="1"/>
</dbReference>
<evidence type="ECO:0000256" key="2">
    <source>
        <dbReference type="ARBA" id="ARBA00009997"/>
    </source>
</evidence>
<dbReference type="SUPFAM" id="SSF142823">
    <property type="entry name" value="ComB-like"/>
    <property type="match status" value="1"/>
</dbReference>
<dbReference type="KEGG" id="pft:JBW_03234"/>
<evidence type="ECO:0000256" key="5">
    <source>
        <dbReference type="ARBA" id="ARBA00022801"/>
    </source>
</evidence>
<dbReference type="AlphaFoldDB" id="I8TWQ2"/>
<dbReference type="GO" id="GO:0050545">
    <property type="term" value="F:sulfopyruvate decarboxylase activity"/>
    <property type="evidence" value="ECO:0007669"/>
    <property type="project" value="TreeGrafter"/>
</dbReference>
<dbReference type="HOGENOM" id="CLU_070028_0_0_9"/>
<evidence type="ECO:0000256" key="8">
    <source>
        <dbReference type="HAMAP-Rule" id="MF_00490"/>
    </source>
</evidence>
<evidence type="ECO:0000256" key="3">
    <source>
        <dbReference type="ARBA" id="ARBA00012953"/>
    </source>
</evidence>
<comment type="cofactor">
    <cofactor evidence="1 8">
        <name>Mg(2+)</name>
        <dbReference type="ChEBI" id="CHEBI:18420"/>
    </cofactor>
</comment>
<organism evidence="9 10">
    <name type="scientific">Pelosinus fermentans JBW45</name>
    <dbReference type="NCBI Taxonomy" id="1192197"/>
    <lineage>
        <taxon>Bacteria</taxon>
        <taxon>Bacillati</taxon>
        <taxon>Bacillota</taxon>
        <taxon>Negativicutes</taxon>
        <taxon>Selenomonadales</taxon>
        <taxon>Sporomusaceae</taxon>
        <taxon>Pelosinus</taxon>
    </lineage>
</organism>
<proteinExistence type="inferred from homology"/>
<protein>
    <recommendedName>
        <fullName evidence="4 8">Probable 2-phosphosulfolactate phosphatase</fullName>
        <ecNumber evidence="3 8">3.1.3.71</ecNumber>
    </recommendedName>
</protein>
<accession>I8TWQ2</accession>
<evidence type="ECO:0000256" key="6">
    <source>
        <dbReference type="ARBA" id="ARBA00022842"/>
    </source>
</evidence>
<dbReference type="EMBL" id="CP010978">
    <property type="protein sequence ID" value="AJQ28575.1"/>
    <property type="molecule type" value="Genomic_DNA"/>
</dbReference>
<dbReference type="GO" id="GO:0000287">
    <property type="term" value="F:magnesium ion binding"/>
    <property type="evidence" value="ECO:0007669"/>
    <property type="project" value="UniProtKB-UniRule"/>
</dbReference>
<dbReference type="HAMAP" id="MF_00490">
    <property type="entry name" value="ComB"/>
    <property type="match status" value="1"/>
</dbReference>
<evidence type="ECO:0000256" key="4">
    <source>
        <dbReference type="ARBA" id="ARBA00021948"/>
    </source>
</evidence>
<dbReference type="STRING" id="1192197.JBW_03234"/>
<evidence type="ECO:0000256" key="1">
    <source>
        <dbReference type="ARBA" id="ARBA00001946"/>
    </source>
</evidence>
<evidence type="ECO:0000313" key="10">
    <source>
        <dbReference type="Proteomes" id="UP000005361"/>
    </source>
</evidence>
<dbReference type="GO" id="GO:0050532">
    <property type="term" value="F:2-phosphosulfolactate phosphatase activity"/>
    <property type="evidence" value="ECO:0007669"/>
    <property type="project" value="UniProtKB-UniRule"/>
</dbReference>
<dbReference type="EC" id="3.1.3.71" evidence="3 8"/>
<comment type="similarity">
    <text evidence="2 8">Belongs to the ComB family.</text>
</comment>